<reference evidence="2" key="1">
    <citation type="journal article" date="2021" name="PeerJ">
        <title>Extensive microbial diversity within the chicken gut microbiome revealed by metagenomics and culture.</title>
        <authorList>
            <person name="Gilroy R."/>
            <person name="Ravi A."/>
            <person name="Getino M."/>
            <person name="Pursley I."/>
            <person name="Horton D.L."/>
            <person name="Alikhan N.F."/>
            <person name="Baker D."/>
            <person name="Gharbi K."/>
            <person name="Hall N."/>
            <person name="Watson M."/>
            <person name="Adriaenssens E.M."/>
            <person name="Foster-Nyarko E."/>
            <person name="Jarju S."/>
            <person name="Secka A."/>
            <person name="Antonio M."/>
            <person name="Oren A."/>
            <person name="Chaudhuri R.R."/>
            <person name="La Ragione R."/>
            <person name="Hildebrand F."/>
            <person name="Pallen M.J."/>
        </authorList>
    </citation>
    <scope>NUCLEOTIDE SEQUENCE</scope>
    <source>
        <strain evidence="2">CHK186-1790</strain>
    </source>
</reference>
<proteinExistence type="predicted"/>
<dbReference type="AlphaFoldDB" id="A0A9D2P0E6"/>
<dbReference type="Proteomes" id="UP000823882">
    <property type="component" value="Unassembled WGS sequence"/>
</dbReference>
<reference evidence="2" key="2">
    <citation type="submission" date="2021-04" db="EMBL/GenBank/DDBJ databases">
        <authorList>
            <person name="Gilroy R."/>
        </authorList>
    </citation>
    <scope>NUCLEOTIDE SEQUENCE</scope>
    <source>
        <strain evidence="2">CHK186-1790</strain>
    </source>
</reference>
<dbReference type="EMBL" id="DWWJ01000182">
    <property type="protein sequence ID" value="HJC41807.1"/>
    <property type="molecule type" value="Genomic_DNA"/>
</dbReference>
<organism evidence="2 3">
    <name type="scientific">Candidatus Intestinimonas pullistercoris</name>
    <dbReference type="NCBI Taxonomy" id="2838623"/>
    <lineage>
        <taxon>Bacteria</taxon>
        <taxon>Bacillati</taxon>
        <taxon>Bacillota</taxon>
        <taxon>Clostridia</taxon>
        <taxon>Eubacteriales</taxon>
        <taxon>Intestinimonas</taxon>
    </lineage>
</organism>
<feature type="region of interest" description="Disordered" evidence="1">
    <location>
        <begin position="1"/>
        <end position="22"/>
    </location>
</feature>
<comment type="caution">
    <text evidence="2">The sequence shown here is derived from an EMBL/GenBank/DDBJ whole genome shotgun (WGS) entry which is preliminary data.</text>
</comment>
<name>A0A9D2P0E6_9FIRM</name>
<feature type="compositionally biased region" description="Gly residues" evidence="1">
    <location>
        <begin position="67"/>
        <end position="78"/>
    </location>
</feature>
<evidence type="ECO:0000313" key="2">
    <source>
        <dbReference type="EMBL" id="HJC41807.1"/>
    </source>
</evidence>
<feature type="compositionally biased region" description="Basic residues" evidence="1">
    <location>
        <begin position="1"/>
        <end position="10"/>
    </location>
</feature>
<evidence type="ECO:0000313" key="3">
    <source>
        <dbReference type="Proteomes" id="UP000823882"/>
    </source>
</evidence>
<feature type="region of interest" description="Disordered" evidence="1">
    <location>
        <begin position="64"/>
        <end position="93"/>
    </location>
</feature>
<accession>A0A9D2P0E6</accession>
<feature type="region of interest" description="Disordered" evidence="1">
    <location>
        <begin position="305"/>
        <end position="350"/>
    </location>
</feature>
<sequence length="350" mass="38115">MARLQIRRRSAGVPAGPGTDERALRRQMAWAAGTESFQHRDPLYHVTESFQQTFDAMGRRHAQELTGGQGRPGTGGAEGETLSREQMPDQTSARSFYERAQPEDQDMIRRFSETAFQRGTLSGAVLEGTGQMMLFSCLKKTVGQSQPDKWQQRKLFEKASPGRNVPGHSPDRVIFNRGFTDSAVGLVVDTLRDARRTVEDLRDLALGKSEMGEAGGDTLRTMYPFLDDSRERGLLEQYRQQLRTAGEGQERAALQNAAARMEALIEKKAQMKLEFTNKLRFLSDRATEALEVFSQPGFSTALDQALREALGAEEPPPQEGEGGGDGAASGPGAGAPDGAETGPEDGGAPP</sequence>
<protein>
    <submittedName>
        <fullName evidence="2">Uncharacterized protein</fullName>
    </submittedName>
</protein>
<gene>
    <name evidence="2" type="ORF">H9701_09710</name>
</gene>
<feature type="compositionally biased region" description="Gly residues" evidence="1">
    <location>
        <begin position="320"/>
        <end position="335"/>
    </location>
</feature>
<evidence type="ECO:0000256" key="1">
    <source>
        <dbReference type="SAM" id="MobiDB-lite"/>
    </source>
</evidence>